<feature type="region of interest" description="Disordered" evidence="16">
    <location>
        <begin position="141"/>
        <end position="161"/>
    </location>
</feature>
<keyword evidence="4" id="KW-0150">Chloroplast</keyword>
<sequence length="908" mass="100231">MSLEKDKRTINSTRMRKPEVASAATHQVKKMKKGLWSPEEDSRLMQYMISSGQGCWSDVAKNAGLQRCGKSCRLRWINYLRPDLKRGAFSPQEEELIIRFHSILGNRWSQIAARLPGRTDNEIKNFWNSTIKKRLKKMSDTSNLVNNSSSSPDTSDLSNNTTSSLELKDIIGSFMSLQEQGFINPSFTNTPITNNNPFPAPHMISHPCNDDFNKYADGFYGVNTGLQGEIYFPPLECQEGDWYKADINNHLEVMNTNGAENVPESMRMEEYWDLDQLMSTEVPSNTKTIAKKLPREYPLEMQSESGSGNEVEVNQHPGQQPMMYAEPWWKKNNSFGVVPHKIPSVVPSKSSSLESNDVHSASGDDGAWKDTQAATSSPSVDNHGVEGNDPAASVGNMHDHQQLVQPPELVGHYIACVPNPYQDPYYGGMVEAYGHQQLGFRPYLGMPGERTALPLDMTQEPVYVNAKQYQGILRRRKARAKAELERKVINKKPYLHESRHKHAMRRARASGGRFAKKTEAEAAAERERKRERGSATNSPGSEPVETNSNETLNSSPFSPRLPSSSYFTGVISAKAISFHRRVTISPVFSASIDNGGSDNNNGGGDGGGGSGDGDGDGEDRDRNRSEAMMLLAESGTELESLPKDLAAAIESGRIPGSVITRFLELQRSAVMRWLMQFAGFRERLLADDLFLAKLAMECGVGVFTKTAAEYERRRENFFNELEVVFADVVMAIIADFMLVYLPAPTVSLRPPLALTAGGISKFFHNCPDNAFQIAISGTSYSLLQRLGAIARNGAKLFAVGTTSSLVGTAVTNAFIKAKGAVDKTSEGEVETVPIVSTSVAYGVYMAVSANLRYQVVAGVIEQRFLEPMLHQHKLALSAMCFAVRTGNTFLGSLLWVDYARLIGIQKSH</sequence>
<evidence type="ECO:0000313" key="19">
    <source>
        <dbReference type="EMBL" id="KAH0888121.1"/>
    </source>
</evidence>
<reference evidence="19 20" key="1">
    <citation type="submission" date="2021-05" db="EMBL/GenBank/DDBJ databases">
        <title>Genome Assembly of Synthetic Allotetraploid Brassica napus Reveals Homoeologous Exchanges between Subgenomes.</title>
        <authorList>
            <person name="Davis J.T."/>
        </authorList>
    </citation>
    <scope>NUCLEOTIDE SEQUENCE [LARGE SCALE GENOMIC DNA]</scope>
    <source>
        <strain evidence="20">cv. Da-Ae</strain>
        <tissue evidence="19">Seedling</tissue>
    </source>
</reference>
<dbReference type="InterPro" id="IPR009057">
    <property type="entry name" value="Homeodomain-like_sf"/>
</dbReference>
<proteinExistence type="inferred from homology"/>
<keyword evidence="14" id="KW-0539">Nucleus</keyword>
<evidence type="ECO:0000256" key="12">
    <source>
        <dbReference type="ARBA" id="ARBA00023159"/>
    </source>
</evidence>
<dbReference type="PANTHER" id="PTHR31620:SF14">
    <property type="entry name" value="PROTEIN RETICULATA-RELATED 4, CHLOROPLASTIC"/>
    <property type="match status" value="1"/>
</dbReference>
<evidence type="ECO:0000256" key="15">
    <source>
        <dbReference type="ARBA" id="ARBA00025911"/>
    </source>
</evidence>
<feature type="domain" description="HTH myb-type" evidence="18">
    <location>
        <begin position="81"/>
        <end position="135"/>
    </location>
</feature>
<dbReference type="Pfam" id="PF11891">
    <property type="entry name" value="RETICULATA-like"/>
    <property type="match status" value="1"/>
</dbReference>
<evidence type="ECO:0000259" key="17">
    <source>
        <dbReference type="PROSITE" id="PS50090"/>
    </source>
</evidence>
<evidence type="ECO:0000256" key="5">
    <source>
        <dbReference type="ARBA" id="ARBA00022640"/>
    </source>
</evidence>
<comment type="similarity">
    <text evidence="3">Belongs to the RETICULATA family.</text>
</comment>
<feature type="region of interest" description="Disordered" evidence="16">
    <location>
        <begin position="595"/>
        <end position="621"/>
    </location>
</feature>
<keyword evidence="11" id="KW-0472">Membrane</keyword>
<dbReference type="InterPro" id="IPR017930">
    <property type="entry name" value="Myb_dom"/>
</dbReference>
<dbReference type="EMBL" id="JAGKQM010000013">
    <property type="protein sequence ID" value="KAH0888121.1"/>
    <property type="molecule type" value="Genomic_DNA"/>
</dbReference>
<evidence type="ECO:0000313" key="20">
    <source>
        <dbReference type="Proteomes" id="UP000824890"/>
    </source>
</evidence>
<evidence type="ECO:0000256" key="16">
    <source>
        <dbReference type="SAM" id="MobiDB-lite"/>
    </source>
</evidence>
<keyword evidence="10" id="KW-0238">DNA-binding</keyword>
<dbReference type="SMART" id="SM00521">
    <property type="entry name" value="CBF"/>
    <property type="match status" value="1"/>
</dbReference>
<dbReference type="Proteomes" id="UP000824890">
    <property type="component" value="Unassembled WGS sequence"/>
</dbReference>
<feature type="region of interest" description="Disordered" evidence="16">
    <location>
        <begin position="492"/>
        <end position="561"/>
    </location>
</feature>
<evidence type="ECO:0000256" key="6">
    <source>
        <dbReference type="ARBA" id="ARBA00022692"/>
    </source>
</evidence>
<dbReference type="Pfam" id="PF00249">
    <property type="entry name" value="Myb_DNA-binding"/>
    <property type="match status" value="2"/>
</dbReference>
<feature type="domain" description="Myb-like" evidence="17">
    <location>
        <begin position="28"/>
        <end position="80"/>
    </location>
</feature>
<keyword evidence="6" id="KW-0812">Transmembrane</keyword>
<keyword evidence="12" id="KW-0010">Activator</keyword>
<dbReference type="PROSITE" id="PS51294">
    <property type="entry name" value="HTH_MYB"/>
    <property type="match status" value="2"/>
</dbReference>
<dbReference type="InterPro" id="IPR018362">
    <property type="entry name" value="CCAAT-binding_factor_CS"/>
</dbReference>
<evidence type="ECO:0000256" key="7">
    <source>
        <dbReference type="ARBA" id="ARBA00022946"/>
    </source>
</evidence>
<feature type="compositionally biased region" description="Gly residues" evidence="16">
    <location>
        <begin position="601"/>
        <end position="612"/>
    </location>
</feature>
<keyword evidence="7" id="KW-0809">Transit peptide</keyword>
<dbReference type="InterPro" id="IPR001005">
    <property type="entry name" value="SANT/Myb"/>
</dbReference>
<evidence type="ECO:0000256" key="11">
    <source>
        <dbReference type="ARBA" id="ARBA00023136"/>
    </source>
</evidence>
<keyword evidence="9" id="KW-0805">Transcription regulation</keyword>
<feature type="domain" description="Myb-like" evidence="17">
    <location>
        <begin position="81"/>
        <end position="131"/>
    </location>
</feature>
<keyword evidence="13" id="KW-0804">Transcription</keyword>
<dbReference type="Gene3D" id="6.10.250.2430">
    <property type="match status" value="1"/>
</dbReference>
<feature type="region of interest" description="Disordered" evidence="16">
    <location>
        <begin position="345"/>
        <end position="390"/>
    </location>
</feature>
<dbReference type="PROSITE" id="PS51152">
    <property type="entry name" value="NFYA_HAP2_2"/>
    <property type="match status" value="1"/>
</dbReference>
<evidence type="ECO:0000256" key="10">
    <source>
        <dbReference type="ARBA" id="ARBA00023125"/>
    </source>
</evidence>
<dbReference type="Gene3D" id="1.10.10.60">
    <property type="entry name" value="Homeodomain-like"/>
    <property type="match status" value="2"/>
</dbReference>
<dbReference type="Pfam" id="PF02045">
    <property type="entry name" value="CBFB_NFYA"/>
    <property type="match status" value="1"/>
</dbReference>
<comment type="caution">
    <text evidence="19">The sequence shown here is derived from an EMBL/GenBank/DDBJ whole genome shotgun (WGS) entry which is preliminary data.</text>
</comment>
<feature type="region of interest" description="Disordered" evidence="16">
    <location>
        <begin position="296"/>
        <end position="315"/>
    </location>
</feature>
<evidence type="ECO:0000256" key="3">
    <source>
        <dbReference type="ARBA" id="ARBA00010793"/>
    </source>
</evidence>
<evidence type="ECO:0000256" key="2">
    <source>
        <dbReference type="ARBA" id="ARBA00004508"/>
    </source>
</evidence>
<dbReference type="PROSITE" id="PS00686">
    <property type="entry name" value="NFYA_HAP2_1"/>
    <property type="match status" value="1"/>
</dbReference>
<evidence type="ECO:0000256" key="8">
    <source>
        <dbReference type="ARBA" id="ARBA00022989"/>
    </source>
</evidence>
<comment type="subunit">
    <text evidence="15">Heterotrimeric transcription factor composed of three components, NF-YA, NF-YB and NF-YC. NF-YB and NF-YC must interact and dimerize for NF-YA association and DNA binding.</text>
</comment>
<feature type="compositionally biased region" description="Polar residues" evidence="16">
    <location>
        <begin position="534"/>
        <end position="553"/>
    </location>
</feature>
<keyword evidence="8" id="KW-1133">Transmembrane helix</keyword>
<dbReference type="SMART" id="SM00717">
    <property type="entry name" value="SANT"/>
    <property type="match status" value="2"/>
</dbReference>
<dbReference type="PROSITE" id="PS50090">
    <property type="entry name" value="MYB_LIKE"/>
    <property type="match status" value="2"/>
</dbReference>
<dbReference type="PRINTS" id="PR00616">
    <property type="entry name" value="CCAATSUBUNTB"/>
</dbReference>
<evidence type="ECO:0000256" key="1">
    <source>
        <dbReference type="ARBA" id="ARBA00004123"/>
    </source>
</evidence>
<dbReference type="CDD" id="cd00167">
    <property type="entry name" value="SANT"/>
    <property type="match status" value="2"/>
</dbReference>
<dbReference type="InterPro" id="IPR021825">
    <property type="entry name" value="RETICULATA-related"/>
</dbReference>
<keyword evidence="20" id="KW-1185">Reference proteome</keyword>
<name>A0ABQ8A6G7_BRANA</name>
<evidence type="ECO:0000256" key="14">
    <source>
        <dbReference type="ARBA" id="ARBA00023242"/>
    </source>
</evidence>
<keyword evidence="5" id="KW-0934">Plastid</keyword>
<dbReference type="InterPro" id="IPR001289">
    <property type="entry name" value="NFYA"/>
</dbReference>
<feature type="compositionally biased region" description="Basic and acidic residues" evidence="16">
    <location>
        <begin position="516"/>
        <end position="533"/>
    </location>
</feature>
<accession>A0ABQ8A6G7</accession>
<organism evidence="19 20">
    <name type="scientific">Brassica napus</name>
    <name type="common">Rape</name>
    <dbReference type="NCBI Taxonomy" id="3708"/>
    <lineage>
        <taxon>Eukaryota</taxon>
        <taxon>Viridiplantae</taxon>
        <taxon>Streptophyta</taxon>
        <taxon>Embryophyta</taxon>
        <taxon>Tracheophyta</taxon>
        <taxon>Spermatophyta</taxon>
        <taxon>Magnoliopsida</taxon>
        <taxon>eudicotyledons</taxon>
        <taxon>Gunneridae</taxon>
        <taxon>Pentapetalae</taxon>
        <taxon>rosids</taxon>
        <taxon>malvids</taxon>
        <taxon>Brassicales</taxon>
        <taxon>Brassicaceae</taxon>
        <taxon>Brassiceae</taxon>
        <taxon>Brassica</taxon>
    </lineage>
</organism>
<evidence type="ECO:0000256" key="13">
    <source>
        <dbReference type="ARBA" id="ARBA00023163"/>
    </source>
</evidence>
<evidence type="ECO:0008006" key="21">
    <source>
        <dbReference type="Google" id="ProtNLM"/>
    </source>
</evidence>
<gene>
    <name evidence="19" type="ORF">HID58_050550</name>
</gene>
<comment type="subcellular location">
    <subcellularLocation>
        <location evidence="1">Nucleus</location>
    </subcellularLocation>
    <subcellularLocation>
        <location evidence="2">Plastid</location>
        <location evidence="2">Chloroplast membrane</location>
        <topology evidence="2">Multi-pass membrane protein</topology>
    </subcellularLocation>
</comment>
<feature type="compositionally biased region" description="Low complexity" evidence="16">
    <location>
        <begin position="146"/>
        <end position="161"/>
    </location>
</feature>
<feature type="compositionally biased region" description="Basic residues" evidence="16">
    <location>
        <begin position="498"/>
        <end position="508"/>
    </location>
</feature>
<evidence type="ECO:0000256" key="9">
    <source>
        <dbReference type="ARBA" id="ARBA00023015"/>
    </source>
</evidence>
<dbReference type="PANTHER" id="PTHR31620">
    <property type="entry name" value="PROTEIN RETICULATA-RELATED 2, CHLOROPLASTIC-RELATED"/>
    <property type="match status" value="1"/>
</dbReference>
<dbReference type="SUPFAM" id="SSF46689">
    <property type="entry name" value="Homeodomain-like"/>
    <property type="match status" value="1"/>
</dbReference>
<feature type="domain" description="HTH myb-type" evidence="18">
    <location>
        <begin position="32"/>
        <end position="80"/>
    </location>
</feature>
<evidence type="ECO:0000256" key="4">
    <source>
        <dbReference type="ARBA" id="ARBA00022528"/>
    </source>
</evidence>
<protein>
    <recommendedName>
        <fullName evidence="21">Nuclear transcription factor Y subunit</fullName>
    </recommendedName>
</protein>
<evidence type="ECO:0000259" key="18">
    <source>
        <dbReference type="PROSITE" id="PS51294"/>
    </source>
</evidence>